<dbReference type="GO" id="GO:0043130">
    <property type="term" value="F:ubiquitin binding"/>
    <property type="evidence" value="ECO:0007669"/>
    <property type="project" value="TreeGrafter"/>
</dbReference>
<feature type="domain" description="SEP" evidence="4">
    <location>
        <begin position="181"/>
        <end position="246"/>
    </location>
</feature>
<dbReference type="GO" id="GO:0005634">
    <property type="term" value="C:nucleus"/>
    <property type="evidence" value="ECO:0007669"/>
    <property type="project" value="TreeGrafter"/>
</dbReference>
<reference evidence="5 6" key="1">
    <citation type="journal article" date="2016" name="Mol. Biol. Evol.">
        <title>Comparative Genomics of Early-Diverging Mushroom-Forming Fungi Provides Insights into the Origins of Lignocellulose Decay Capabilities.</title>
        <authorList>
            <person name="Nagy L.G."/>
            <person name="Riley R."/>
            <person name="Tritt A."/>
            <person name="Adam C."/>
            <person name="Daum C."/>
            <person name="Floudas D."/>
            <person name="Sun H."/>
            <person name="Yadav J.S."/>
            <person name="Pangilinan J."/>
            <person name="Larsson K.H."/>
            <person name="Matsuura K."/>
            <person name="Barry K."/>
            <person name="Labutti K."/>
            <person name="Kuo R."/>
            <person name="Ohm R.A."/>
            <person name="Bhattacharya S.S."/>
            <person name="Shirouzu T."/>
            <person name="Yoshinaga Y."/>
            <person name="Martin F.M."/>
            <person name="Grigoriev I.V."/>
            <person name="Hibbett D.S."/>
        </authorList>
    </citation>
    <scope>NUCLEOTIDE SEQUENCE [LARGE SCALE GENOMIC DNA]</scope>
    <source>
        <strain evidence="5 6">CBS 109695</strain>
    </source>
</reference>
<evidence type="ECO:0000259" key="4">
    <source>
        <dbReference type="PROSITE" id="PS51399"/>
    </source>
</evidence>
<organism evidence="5 6">
    <name type="scientific">Athelia psychrophila</name>
    <dbReference type="NCBI Taxonomy" id="1759441"/>
    <lineage>
        <taxon>Eukaryota</taxon>
        <taxon>Fungi</taxon>
        <taxon>Dikarya</taxon>
        <taxon>Basidiomycota</taxon>
        <taxon>Agaricomycotina</taxon>
        <taxon>Agaricomycetes</taxon>
        <taxon>Agaricomycetidae</taxon>
        <taxon>Atheliales</taxon>
        <taxon>Atheliaceae</taxon>
        <taxon>Athelia</taxon>
    </lineage>
</organism>
<dbReference type="InterPro" id="IPR036241">
    <property type="entry name" value="NSFL1C_SEP_dom_sf"/>
</dbReference>
<dbReference type="FunFam" id="3.30.420.210:FF:000002">
    <property type="entry name" value="UBX domain-containing protein 1"/>
    <property type="match status" value="1"/>
</dbReference>
<dbReference type="Proteomes" id="UP000076532">
    <property type="component" value="Unassembled WGS sequence"/>
</dbReference>
<feature type="compositionally biased region" description="Basic and acidic residues" evidence="1">
    <location>
        <begin position="122"/>
        <end position="131"/>
    </location>
</feature>
<feature type="compositionally biased region" description="Low complexity" evidence="1">
    <location>
        <begin position="55"/>
        <end position="70"/>
    </location>
</feature>
<dbReference type="SMART" id="SM00553">
    <property type="entry name" value="SEP"/>
    <property type="match status" value="1"/>
</dbReference>
<feature type="domain" description="UBX" evidence="3">
    <location>
        <begin position="306"/>
        <end position="369"/>
    </location>
</feature>
<dbReference type="GO" id="GO:0000045">
    <property type="term" value="P:autophagosome assembly"/>
    <property type="evidence" value="ECO:0007669"/>
    <property type="project" value="TreeGrafter"/>
</dbReference>
<dbReference type="SUPFAM" id="SSF54236">
    <property type="entry name" value="Ubiquitin-like"/>
    <property type="match status" value="1"/>
</dbReference>
<dbReference type="STRING" id="436010.A0A166B220"/>
<keyword evidence="2" id="KW-0472">Membrane</keyword>
<protein>
    <submittedName>
        <fullName evidence="5">SEP-domain-containing protein</fullName>
    </submittedName>
</protein>
<evidence type="ECO:0000313" key="5">
    <source>
        <dbReference type="EMBL" id="KZP12196.1"/>
    </source>
</evidence>
<dbReference type="PROSITE" id="PS50033">
    <property type="entry name" value="UBX"/>
    <property type="match status" value="1"/>
</dbReference>
<dbReference type="OrthoDB" id="25887at2759"/>
<evidence type="ECO:0000259" key="3">
    <source>
        <dbReference type="PROSITE" id="PS50033"/>
    </source>
</evidence>
<dbReference type="Pfam" id="PF08059">
    <property type="entry name" value="SEP"/>
    <property type="match status" value="1"/>
</dbReference>
<gene>
    <name evidence="5" type="ORF">FIBSPDRAFT_755234</name>
</gene>
<dbReference type="Pfam" id="PF00789">
    <property type="entry name" value="UBX"/>
    <property type="match status" value="1"/>
</dbReference>
<dbReference type="GO" id="GO:0007030">
    <property type="term" value="P:Golgi organization"/>
    <property type="evidence" value="ECO:0007669"/>
    <property type="project" value="TreeGrafter"/>
</dbReference>
<dbReference type="AlphaFoldDB" id="A0A166B220"/>
<evidence type="ECO:0000313" key="6">
    <source>
        <dbReference type="Proteomes" id="UP000076532"/>
    </source>
</evidence>
<dbReference type="InterPro" id="IPR001012">
    <property type="entry name" value="UBX_dom"/>
</dbReference>
<sequence length="501" mass="53140">MSDNNESGGRTLGGGASEPLPSNWARPAAPRVGRVGAWSDAPSASSRTASGARLASLADINAPAAPAPAGGHAGHGHDSDDDDDDSDAGEPQNYFAGGERSGVSIQGPPGPNARPNVPGGHMVRDLLRRAAEAGPPPGQAPSGARASAFSGGGHVLGGEDRESSFIPDPTAPPPELDQEASAIRHLTFWQDGFSVEDGELMRYADPENEQILAQINTGQAPPHILDVQPGQPVELRVAKRLSEKYTPPPKKPMSAFSGSGNRLGAPVPAATSAETAMPGSFPAAASTSAAATHDRPSMNTMFEVDQAQPTTSIQIRLADGTRIVCRMNLTHKVQDIRNFINAYAYACVYSFFQFSGLLGPLFVFLRFRPWDLARLFPVGPGFPHWQVGGCLAAFWGGWVPDRVVVAGLGLGVGPWAWGVGRCVFRFRAILLWGVFGRTLEHCIILRAFFRCIRCTLVLPDCVCLVLLHSNVFRATAPSSVKDATPPGGKDLQACWVSDNFR</sequence>
<feature type="transmembrane region" description="Helical" evidence="2">
    <location>
        <begin position="342"/>
        <end position="365"/>
    </location>
</feature>
<feature type="compositionally biased region" description="Low complexity" evidence="1">
    <location>
        <begin position="140"/>
        <end position="149"/>
    </location>
</feature>
<keyword evidence="2" id="KW-1133">Transmembrane helix</keyword>
<keyword evidence="2" id="KW-0812">Transmembrane</keyword>
<feature type="region of interest" description="Disordered" evidence="1">
    <location>
        <begin position="244"/>
        <end position="274"/>
    </location>
</feature>
<dbReference type="GO" id="GO:0043161">
    <property type="term" value="P:proteasome-mediated ubiquitin-dependent protein catabolic process"/>
    <property type="evidence" value="ECO:0007669"/>
    <property type="project" value="TreeGrafter"/>
</dbReference>
<dbReference type="PANTHER" id="PTHR23333:SF20">
    <property type="entry name" value="NSFL1 COFACTOR P47"/>
    <property type="match status" value="1"/>
</dbReference>
<proteinExistence type="predicted"/>
<dbReference type="SUPFAM" id="SSF102848">
    <property type="entry name" value="NSFL1 (p97 ATPase) cofactor p47, SEP domain"/>
    <property type="match status" value="1"/>
</dbReference>
<dbReference type="GO" id="GO:0005829">
    <property type="term" value="C:cytosol"/>
    <property type="evidence" value="ECO:0007669"/>
    <property type="project" value="TreeGrafter"/>
</dbReference>
<keyword evidence="6" id="KW-1185">Reference proteome</keyword>
<evidence type="ECO:0000256" key="1">
    <source>
        <dbReference type="SAM" id="MobiDB-lite"/>
    </source>
</evidence>
<dbReference type="GO" id="GO:0061025">
    <property type="term" value="P:membrane fusion"/>
    <property type="evidence" value="ECO:0007669"/>
    <property type="project" value="TreeGrafter"/>
</dbReference>
<dbReference type="GO" id="GO:0031468">
    <property type="term" value="P:nuclear membrane reassembly"/>
    <property type="evidence" value="ECO:0007669"/>
    <property type="project" value="TreeGrafter"/>
</dbReference>
<feature type="region of interest" description="Disordered" evidence="1">
    <location>
        <begin position="1"/>
        <end position="177"/>
    </location>
</feature>
<dbReference type="InterPro" id="IPR029071">
    <property type="entry name" value="Ubiquitin-like_domsf"/>
</dbReference>
<dbReference type="Gene3D" id="3.30.420.210">
    <property type="entry name" value="SEP domain"/>
    <property type="match status" value="1"/>
</dbReference>
<name>A0A166B220_9AGAM</name>
<dbReference type="PANTHER" id="PTHR23333">
    <property type="entry name" value="UBX DOMAIN CONTAINING PROTEIN"/>
    <property type="match status" value="1"/>
</dbReference>
<dbReference type="Gene3D" id="3.10.20.90">
    <property type="entry name" value="Phosphatidylinositol 3-kinase Catalytic Subunit, Chain A, domain 1"/>
    <property type="match status" value="1"/>
</dbReference>
<dbReference type="PROSITE" id="PS51399">
    <property type="entry name" value="SEP"/>
    <property type="match status" value="1"/>
</dbReference>
<dbReference type="InterPro" id="IPR012989">
    <property type="entry name" value="SEP_domain"/>
</dbReference>
<evidence type="ECO:0000256" key="2">
    <source>
        <dbReference type="SAM" id="Phobius"/>
    </source>
</evidence>
<accession>A0A166B220</accession>
<dbReference type="EMBL" id="KV417651">
    <property type="protein sequence ID" value="KZP12196.1"/>
    <property type="molecule type" value="Genomic_DNA"/>
</dbReference>
<feature type="compositionally biased region" description="Acidic residues" evidence="1">
    <location>
        <begin position="79"/>
        <end position="88"/>
    </location>
</feature>